<reference evidence="1" key="1">
    <citation type="submission" date="2022-07" db="EMBL/GenBank/DDBJ databases">
        <title>Phylogenomic reconstructions and comparative analyses of Kickxellomycotina fungi.</title>
        <authorList>
            <person name="Reynolds N.K."/>
            <person name="Stajich J.E."/>
            <person name="Barry K."/>
            <person name="Grigoriev I.V."/>
            <person name="Crous P."/>
            <person name="Smith M.E."/>
        </authorList>
    </citation>
    <scope>NUCLEOTIDE SEQUENCE</scope>
    <source>
        <strain evidence="1">CBS 109366</strain>
    </source>
</reference>
<dbReference type="Proteomes" id="UP001140234">
    <property type="component" value="Unassembled WGS sequence"/>
</dbReference>
<protein>
    <submittedName>
        <fullName evidence="1">Uncharacterized protein</fullName>
    </submittedName>
</protein>
<sequence>MGLLWPPDSPAHVARLVGLVGVVAGCCAIADRDMRYRLLRGLYGQLRRLDPDAAAAIEARRDDAPSNADKPGARVEDSAHRPADTNARHNARDTRSYASDSTAFSRAASPQQQQQQHVPPRPPPAADHPGLADAPSRPSSAQCDTPEAVTQLGEALRRLQQQQLLQYGAAAQPPAAPYTPSPLSRT</sequence>
<proteinExistence type="predicted"/>
<accession>A0ACC1JND4</accession>
<name>A0ACC1JND4_9FUNG</name>
<organism evidence="1 2">
    <name type="scientific">Coemansia nantahalensis</name>
    <dbReference type="NCBI Taxonomy" id="2789366"/>
    <lineage>
        <taxon>Eukaryota</taxon>
        <taxon>Fungi</taxon>
        <taxon>Fungi incertae sedis</taxon>
        <taxon>Zoopagomycota</taxon>
        <taxon>Kickxellomycotina</taxon>
        <taxon>Kickxellomycetes</taxon>
        <taxon>Kickxellales</taxon>
        <taxon>Kickxellaceae</taxon>
        <taxon>Coemansia</taxon>
    </lineage>
</organism>
<dbReference type="EMBL" id="JANBUJ010002479">
    <property type="protein sequence ID" value="KAJ2764112.1"/>
    <property type="molecule type" value="Genomic_DNA"/>
</dbReference>
<gene>
    <name evidence="1" type="ORF">IWQ57_005300</name>
</gene>
<evidence type="ECO:0000313" key="2">
    <source>
        <dbReference type="Proteomes" id="UP001140234"/>
    </source>
</evidence>
<feature type="non-terminal residue" evidence="1">
    <location>
        <position position="186"/>
    </location>
</feature>
<evidence type="ECO:0000313" key="1">
    <source>
        <dbReference type="EMBL" id="KAJ2764112.1"/>
    </source>
</evidence>
<keyword evidence="2" id="KW-1185">Reference proteome</keyword>
<comment type="caution">
    <text evidence="1">The sequence shown here is derived from an EMBL/GenBank/DDBJ whole genome shotgun (WGS) entry which is preliminary data.</text>
</comment>